<evidence type="ECO:0000256" key="1">
    <source>
        <dbReference type="SAM" id="Coils"/>
    </source>
</evidence>
<accession>A0A835UUJ9</accession>
<sequence>MENPFSLKVGQVFTGFGVGCGIGIGVGRPIYFGAIPALQSVLSATRGATDALSGASRHFNSSLRKIGIKRIEAGIGCGIGMGHGFGVGIALKPGVVRQIQSYITDSILKNIMNMGLAPSITSAKNFMTGSIQSDKPTRNLKALFGGPMDLALESTQSTFQPFKQDGSIHSEAASIASVQRDSFQGTPLGTRTEKVIDNFLRSPILKSEAEANLDELARSLRAENNVLQLLLKHQELIEKLLDENKKLQKILTEELNVAPEKFQASTGINHGFTYYTCADCFECRRRGRKLRRFK</sequence>
<evidence type="ECO:0000313" key="2">
    <source>
        <dbReference type="EMBL" id="KAG0473035.1"/>
    </source>
</evidence>
<dbReference type="EMBL" id="JADCNL010000007">
    <property type="protein sequence ID" value="KAG0473035.1"/>
    <property type="molecule type" value="Genomic_DNA"/>
</dbReference>
<name>A0A835UUJ9_VANPL</name>
<evidence type="ECO:0000313" key="3">
    <source>
        <dbReference type="Proteomes" id="UP000636800"/>
    </source>
</evidence>
<feature type="coiled-coil region" evidence="1">
    <location>
        <begin position="206"/>
        <end position="257"/>
    </location>
</feature>
<gene>
    <name evidence="2" type="ORF">HPP92_014892</name>
</gene>
<dbReference type="AlphaFoldDB" id="A0A835UUJ9"/>
<dbReference type="PANTHER" id="PTHR36051">
    <property type="entry name" value="DYNAMIN"/>
    <property type="match status" value="1"/>
</dbReference>
<dbReference type="PANTHER" id="PTHR36051:SF2">
    <property type="entry name" value="DYNAMIN"/>
    <property type="match status" value="1"/>
</dbReference>
<reference evidence="2 3" key="1">
    <citation type="journal article" date="2020" name="Nat. Food">
        <title>A phased Vanilla planifolia genome enables genetic improvement of flavour and production.</title>
        <authorList>
            <person name="Hasing T."/>
            <person name="Tang H."/>
            <person name="Brym M."/>
            <person name="Khazi F."/>
            <person name="Huang T."/>
            <person name="Chambers A.H."/>
        </authorList>
    </citation>
    <scope>NUCLEOTIDE SEQUENCE [LARGE SCALE GENOMIC DNA]</scope>
    <source>
        <tissue evidence="2">Leaf</tissue>
    </source>
</reference>
<dbReference type="Proteomes" id="UP000636800">
    <property type="component" value="Chromosome 7"/>
</dbReference>
<proteinExistence type="predicted"/>
<comment type="caution">
    <text evidence="2">The sequence shown here is derived from an EMBL/GenBank/DDBJ whole genome shotgun (WGS) entry which is preliminary data.</text>
</comment>
<keyword evidence="1" id="KW-0175">Coiled coil</keyword>
<keyword evidence="3" id="KW-1185">Reference proteome</keyword>
<protein>
    <submittedName>
        <fullName evidence="2">Uncharacterized protein</fullName>
    </submittedName>
</protein>
<dbReference type="OrthoDB" id="600557at2759"/>
<organism evidence="2 3">
    <name type="scientific">Vanilla planifolia</name>
    <name type="common">Vanilla</name>
    <dbReference type="NCBI Taxonomy" id="51239"/>
    <lineage>
        <taxon>Eukaryota</taxon>
        <taxon>Viridiplantae</taxon>
        <taxon>Streptophyta</taxon>
        <taxon>Embryophyta</taxon>
        <taxon>Tracheophyta</taxon>
        <taxon>Spermatophyta</taxon>
        <taxon>Magnoliopsida</taxon>
        <taxon>Liliopsida</taxon>
        <taxon>Asparagales</taxon>
        <taxon>Orchidaceae</taxon>
        <taxon>Vanilloideae</taxon>
        <taxon>Vanilleae</taxon>
        <taxon>Vanilla</taxon>
    </lineage>
</organism>